<keyword evidence="5 6" id="KW-0472">Membrane</keyword>
<feature type="transmembrane region" description="Helical" evidence="6">
    <location>
        <begin position="312"/>
        <end position="330"/>
    </location>
</feature>
<organism evidence="8 9">
    <name type="scientific">Genlisea aurea</name>
    <dbReference type="NCBI Taxonomy" id="192259"/>
    <lineage>
        <taxon>Eukaryota</taxon>
        <taxon>Viridiplantae</taxon>
        <taxon>Streptophyta</taxon>
        <taxon>Embryophyta</taxon>
        <taxon>Tracheophyta</taxon>
        <taxon>Spermatophyta</taxon>
        <taxon>Magnoliopsida</taxon>
        <taxon>eudicotyledons</taxon>
        <taxon>Gunneridae</taxon>
        <taxon>Pentapetalae</taxon>
        <taxon>asterids</taxon>
        <taxon>lamiids</taxon>
        <taxon>Lamiales</taxon>
        <taxon>Lentibulariaceae</taxon>
        <taxon>Genlisea</taxon>
    </lineage>
</organism>
<dbReference type="InterPro" id="IPR050307">
    <property type="entry name" value="Sterol_Desaturase_Related"/>
</dbReference>
<name>S8CZF0_9LAMI</name>
<gene>
    <name evidence="8" type="ORF">M569_02318</name>
</gene>
<accession>S8CZF0</accession>
<evidence type="ECO:0000313" key="9">
    <source>
        <dbReference type="Proteomes" id="UP000015453"/>
    </source>
</evidence>
<dbReference type="AlphaFoldDB" id="S8CZF0"/>
<sequence>LQYLLYGPLVVNVLYMNYYYGGGQQSWCFLVLVVLALRALVHQFWSSYSCMLFLNRTRRIDEQGIEYSQIDEEWHWDDFLILQTGIASFLYMSSPPLMDLPFWDWRGIICCVALHVIVSEPLYYWIHRLLHADVLFRRYHWYHHSSKVLHPFTGSHLTLMEHVVICVVVGIPIVGTHLIGFGSMSSTFGYLLCFDFLQCLKHSNVEVFPSRLFDAVPVLKYLVCTPSYHSLHHKEMGSNFCLFLPVYDEIWKTTNPKSWEVQRSISSKRSERIFRSRVPDFVFLAHVVDVMSSLHASFVFRSFNSNPFGIKPFLFLMWPGSYVTMLMIWAKSKTFLFSFYFLRGKLHQTWVVPRYGFHYFLPFAKEGINKQIEDAILKADKLGVKVISLAALNK</sequence>
<dbReference type="Pfam" id="PF04116">
    <property type="entry name" value="FA_hydroxylase"/>
    <property type="match status" value="1"/>
</dbReference>
<evidence type="ECO:0000256" key="3">
    <source>
        <dbReference type="ARBA" id="ARBA00022692"/>
    </source>
</evidence>
<keyword evidence="4 6" id="KW-1133">Transmembrane helix</keyword>
<evidence type="ECO:0000256" key="6">
    <source>
        <dbReference type="SAM" id="Phobius"/>
    </source>
</evidence>
<dbReference type="PANTHER" id="PTHR11863">
    <property type="entry name" value="STEROL DESATURASE"/>
    <property type="match status" value="1"/>
</dbReference>
<evidence type="ECO:0000313" key="8">
    <source>
        <dbReference type="EMBL" id="EPS72440.1"/>
    </source>
</evidence>
<dbReference type="GO" id="GO:0005506">
    <property type="term" value="F:iron ion binding"/>
    <property type="evidence" value="ECO:0007669"/>
    <property type="project" value="InterPro"/>
</dbReference>
<dbReference type="GO" id="GO:0008610">
    <property type="term" value="P:lipid biosynthetic process"/>
    <property type="evidence" value="ECO:0007669"/>
    <property type="project" value="InterPro"/>
</dbReference>
<evidence type="ECO:0000256" key="2">
    <source>
        <dbReference type="ARBA" id="ARBA00009324"/>
    </source>
</evidence>
<feature type="domain" description="Fatty acid hydroxylase" evidence="7">
    <location>
        <begin position="113"/>
        <end position="253"/>
    </location>
</feature>
<keyword evidence="9" id="KW-1185">Reference proteome</keyword>
<proteinExistence type="inferred from homology"/>
<protein>
    <recommendedName>
        <fullName evidence="7">Fatty acid hydroxylase domain-containing protein</fullName>
    </recommendedName>
</protein>
<comment type="similarity">
    <text evidence="2">Belongs to the sterol desaturase family.</text>
</comment>
<keyword evidence="3 6" id="KW-0812">Transmembrane</keyword>
<evidence type="ECO:0000256" key="4">
    <source>
        <dbReference type="ARBA" id="ARBA00022989"/>
    </source>
</evidence>
<dbReference type="GO" id="GO:0016491">
    <property type="term" value="F:oxidoreductase activity"/>
    <property type="evidence" value="ECO:0007669"/>
    <property type="project" value="InterPro"/>
</dbReference>
<comment type="subcellular location">
    <subcellularLocation>
        <location evidence="1">Membrane</location>
    </subcellularLocation>
</comment>
<dbReference type="EMBL" id="AUSU01000837">
    <property type="protein sequence ID" value="EPS72440.1"/>
    <property type="molecule type" value="Genomic_DNA"/>
</dbReference>
<dbReference type="GO" id="GO:0016020">
    <property type="term" value="C:membrane"/>
    <property type="evidence" value="ECO:0007669"/>
    <property type="project" value="UniProtKB-SubCell"/>
</dbReference>
<evidence type="ECO:0000256" key="5">
    <source>
        <dbReference type="ARBA" id="ARBA00023136"/>
    </source>
</evidence>
<feature type="non-terminal residue" evidence="8">
    <location>
        <position position="394"/>
    </location>
</feature>
<evidence type="ECO:0000256" key="1">
    <source>
        <dbReference type="ARBA" id="ARBA00004370"/>
    </source>
</evidence>
<dbReference type="OrthoDB" id="408954at2759"/>
<dbReference type="InterPro" id="IPR006694">
    <property type="entry name" value="Fatty_acid_hydroxylase"/>
</dbReference>
<feature type="transmembrane region" description="Helical" evidence="6">
    <location>
        <begin position="29"/>
        <end position="54"/>
    </location>
</feature>
<evidence type="ECO:0000259" key="7">
    <source>
        <dbReference type="Pfam" id="PF04116"/>
    </source>
</evidence>
<dbReference type="Proteomes" id="UP000015453">
    <property type="component" value="Unassembled WGS sequence"/>
</dbReference>
<feature type="non-terminal residue" evidence="8">
    <location>
        <position position="1"/>
    </location>
</feature>
<comment type="caution">
    <text evidence="8">The sequence shown here is derived from an EMBL/GenBank/DDBJ whole genome shotgun (WGS) entry which is preliminary data.</text>
</comment>
<reference evidence="8 9" key="1">
    <citation type="journal article" date="2013" name="BMC Genomics">
        <title>The miniature genome of a carnivorous plant Genlisea aurea contains a low number of genes and short non-coding sequences.</title>
        <authorList>
            <person name="Leushkin E.V."/>
            <person name="Sutormin R.A."/>
            <person name="Nabieva E.R."/>
            <person name="Penin A.A."/>
            <person name="Kondrashov A.S."/>
            <person name="Logacheva M.D."/>
        </authorList>
    </citation>
    <scope>NUCLEOTIDE SEQUENCE [LARGE SCALE GENOMIC DNA]</scope>
</reference>
<feature type="transmembrane region" description="Helical" evidence="6">
    <location>
        <begin position="105"/>
        <end position="126"/>
    </location>
</feature>